<keyword evidence="3" id="KW-1185">Reference proteome</keyword>
<gene>
    <name evidence="2" type="ORF">Dcar01_02268</name>
</gene>
<evidence type="ECO:0000313" key="2">
    <source>
        <dbReference type="EMBL" id="GAA5513529.1"/>
    </source>
</evidence>
<organism evidence="2 3">
    <name type="scientific">Deinococcus carri</name>
    <dbReference type="NCBI Taxonomy" id="1211323"/>
    <lineage>
        <taxon>Bacteria</taxon>
        <taxon>Thermotogati</taxon>
        <taxon>Deinococcota</taxon>
        <taxon>Deinococci</taxon>
        <taxon>Deinococcales</taxon>
        <taxon>Deinococcaceae</taxon>
        <taxon>Deinococcus</taxon>
    </lineage>
</organism>
<sequence length="168" mass="18159">MLSDEEMRRIEEEELAAARALEAQQERARHQLALHAYRQEVRAVLRPQRAAWRSGLWLLPLLAAALATLLLRPAPAVNDDTSGGIATSTLVDRCRTEVAAGLAGRSGSPVDLRFPSLREAAGQMSANADGKRWDGWVALPGAARTDFSCLFTAADGSVQAELLQEDSP</sequence>
<dbReference type="Proteomes" id="UP001401887">
    <property type="component" value="Unassembled WGS sequence"/>
</dbReference>
<keyword evidence="1" id="KW-0175">Coiled coil</keyword>
<reference evidence="2 3" key="1">
    <citation type="submission" date="2024-02" db="EMBL/GenBank/DDBJ databases">
        <title>Deinococcus carri NBRC 110142.</title>
        <authorList>
            <person name="Ichikawa N."/>
            <person name="Katano-Makiyama Y."/>
            <person name="Hidaka K."/>
        </authorList>
    </citation>
    <scope>NUCLEOTIDE SEQUENCE [LARGE SCALE GENOMIC DNA]</scope>
    <source>
        <strain evidence="2 3">NBRC 110142</strain>
    </source>
</reference>
<dbReference type="RefSeq" id="WP_345465185.1">
    <property type="nucleotide sequence ID" value="NZ_BAABRP010000008.1"/>
</dbReference>
<protein>
    <submittedName>
        <fullName evidence="2">Uncharacterized protein</fullName>
    </submittedName>
</protein>
<name>A0ABP9W886_9DEIO</name>
<proteinExistence type="predicted"/>
<accession>A0ABP9W886</accession>
<evidence type="ECO:0000256" key="1">
    <source>
        <dbReference type="SAM" id="Coils"/>
    </source>
</evidence>
<dbReference type="EMBL" id="BAABRP010000008">
    <property type="protein sequence ID" value="GAA5513529.1"/>
    <property type="molecule type" value="Genomic_DNA"/>
</dbReference>
<evidence type="ECO:0000313" key="3">
    <source>
        <dbReference type="Proteomes" id="UP001401887"/>
    </source>
</evidence>
<comment type="caution">
    <text evidence="2">The sequence shown here is derived from an EMBL/GenBank/DDBJ whole genome shotgun (WGS) entry which is preliminary data.</text>
</comment>
<feature type="coiled-coil region" evidence="1">
    <location>
        <begin position="7"/>
        <end position="40"/>
    </location>
</feature>